<dbReference type="AlphaFoldDB" id="A0AAW4L0G0"/>
<accession>A0AAW4L0G0</accession>
<dbReference type="InterPro" id="IPR050498">
    <property type="entry name" value="Ycf3"/>
</dbReference>
<dbReference type="SUPFAM" id="SSF48452">
    <property type="entry name" value="TPR-like"/>
    <property type="match status" value="1"/>
</dbReference>
<feature type="repeat" description="TPR" evidence="3">
    <location>
        <begin position="59"/>
        <end position="92"/>
    </location>
</feature>
<protein>
    <submittedName>
        <fullName evidence="4">Tetratricopeptide repeat protein</fullName>
    </submittedName>
</protein>
<dbReference type="InterPro" id="IPR019734">
    <property type="entry name" value="TPR_rpt"/>
</dbReference>
<evidence type="ECO:0000313" key="5">
    <source>
        <dbReference type="Proteomes" id="UP000811899"/>
    </source>
</evidence>
<evidence type="ECO:0000256" key="1">
    <source>
        <dbReference type="ARBA" id="ARBA00022737"/>
    </source>
</evidence>
<keyword evidence="1" id="KW-0677">Repeat</keyword>
<dbReference type="RefSeq" id="WP_214171314.1">
    <property type="nucleotide sequence ID" value="NZ_JAHCVJ010000003.1"/>
</dbReference>
<sequence length="139" mass="15734">MIRLIIMLVLLFTITSNAFPLEKDYQSFYQAGIAKNKAGNFAEAIKLYSEAIRLKPDSPELFFVRGRAYKQNDQLELAYKDLSKSIELRPAYPEALNLRGVTGIGLNRLKDTKTDLKKACDLGSKDACKNLVKFKDLLK</sequence>
<dbReference type="Pfam" id="PF13414">
    <property type="entry name" value="TPR_11"/>
    <property type="match status" value="1"/>
</dbReference>
<dbReference type="EMBL" id="JAHCVJ010000003">
    <property type="protein sequence ID" value="MBT0664549.1"/>
    <property type="molecule type" value="Genomic_DNA"/>
</dbReference>
<dbReference type="SMART" id="SM00028">
    <property type="entry name" value="TPR"/>
    <property type="match status" value="3"/>
</dbReference>
<evidence type="ECO:0000256" key="3">
    <source>
        <dbReference type="PROSITE-ProRule" id="PRU00339"/>
    </source>
</evidence>
<organism evidence="4 5">
    <name type="scientific">Geoanaerobacter pelophilus</name>
    <dbReference type="NCBI Taxonomy" id="60036"/>
    <lineage>
        <taxon>Bacteria</taxon>
        <taxon>Pseudomonadati</taxon>
        <taxon>Thermodesulfobacteriota</taxon>
        <taxon>Desulfuromonadia</taxon>
        <taxon>Geobacterales</taxon>
        <taxon>Geobacteraceae</taxon>
        <taxon>Geoanaerobacter</taxon>
    </lineage>
</organism>
<evidence type="ECO:0000313" key="4">
    <source>
        <dbReference type="EMBL" id="MBT0664549.1"/>
    </source>
</evidence>
<keyword evidence="2 3" id="KW-0802">TPR repeat</keyword>
<dbReference type="PROSITE" id="PS50293">
    <property type="entry name" value="TPR_REGION"/>
    <property type="match status" value="1"/>
</dbReference>
<dbReference type="Proteomes" id="UP000811899">
    <property type="component" value="Unassembled WGS sequence"/>
</dbReference>
<dbReference type="PANTHER" id="PTHR44858:SF1">
    <property type="entry name" value="UDP-N-ACETYLGLUCOSAMINE--PEPTIDE N-ACETYLGLUCOSAMINYLTRANSFERASE SPINDLY-RELATED"/>
    <property type="match status" value="1"/>
</dbReference>
<gene>
    <name evidence="4" type="ORF">KI809_09585</name>
</gene>
<dbReference type="PROSITE" id="PS50005">
    <property type="entry name" value="TPR"/>
    <property type="match status" value="2"/>
</dbReference>
<dbReference type="PANTHER" id="PTHR44858">
    <property type="entry name" value="TETRATRICOPEPTIDE REPEAT PROTEIN 6"/>
    <property type="match status" value="1"/>
</dbReference>
<dbReference type="InterPro" id="IPR011990">
    <property type="entry name" value="TPR-like_helical_dom_sf"/>
</dbReference>
<proteinExistence type="predicted"/>
<comment type="caution">
    <text evidence="4">The sequence shown here is derived from an EMBL/GenBank/DDBJ whole genome shotgun (WGS) entry which is preliminary data.</text>
</comment>
<keyword evidence="5" id="KW-1185">Reference proteome</keyword>
<dbReference type="Gene3D" id="1.25.40.10">
    <property type="entry name" value="Tetratricopeptide repeat domain"/>
    <property type="match status" value="1"/>
</dbReference>
<feature type="repeat" description="TPR" evidence="3">
    <location>
        <begin position="25"/>
        <end position="58"/>
    </location>
</feature>
<reference evidence="4 5" key="1">
    <citation type="submission" date="2021-05" db="EMBL/GenBank/DDBJ databases">
        <title>The draft genome of Geobacter pelophilus DSM 12255.</title>
        <authorList>
            <person name="Xu Z."/>
            <person name="Masuda Y."/>
            <person name="Itoh H."/>
            <person name="Senoo K."/>
        </authorList>
    </citation>
    <scope>NUCLEOTIDE SEQUENCE [LARGE SCALE GENOMIC DNA]</scope>
    <source>
        <strain evidence="4 5">DSM 12255</strain>
    </source>
</reference>
<name>A0AAW4L0G0_9BACT</name>
<evidence type="ECO:0000256" key="2">
    <source>
        <dbReference type="ARBA" id="ARBA00022803"/>
    </source>
</evidence>